<protein>
    <submittedName>
        <fullName evidence="1">Uncharacterized protein</fullName>
    </submittedName>
</protein>
<reference evidence="1" key="1">
    <citation type="journal article" date="2014" name="Int. J. Syst. Evol. Microbiol.">
        <title>Complete genome sequence of Corynebacterium casei LMG S-19264T (=DSM 44701T), isolated from a smear-ripened cheese.</title>
        <authorList>
            <consortium name="US DOE Joint Genome Institute (JGI-PGF)"/>
            <person name="Walter F."/>
            <person name="Albersmeier A."/>
            <person name="Kalinowski J."/>
            <person name="Ruckert C."/>
        </authorList>
    </citation>
    <scope>NUCLEOTIDE SEQUENCE</scope>
    <source>
        <strain evidence="1">CCM 7905</strain>
    </source>
</reference>
<gene>
    <name evidence="1" type="ORF">GCM10007304_11980</name>
</gene>
<name>A0A917FT69_9NOCA</name>
<evidence type="ECO:0000313" key="1">
    <source>
        <dbReference type="EMBL" id="GGF99683.1"/>
    </source>
</evidence>
<keyword evidence="2" id="KW-1185">Reference proteome</keyword>
<sequence length="94" mass="9873">MTPNGVVACDIPDGLFLTQIPTSPKVYDIAIDVPWFPAHPTFGIGGPRGHGGSKQLEGSITYGGANCQVGFNNSLTCTSMGHSFTAWTPYLTVS</sequence>
<accession>A0A917FT69</accession>
<dbReference type="Proteomes" id="UP000654257">
    <property type="component" value="Unassembled WGS sequence"/>
</dbReference>
<dbReference type="AlphaFoldDB" id="A0A917FT69"/>
<proteinExistence type="predicted"/>
<evidence type="ECO:0000313" key="2">
    <source>
        <dbReference type="Proteomes" id="UP000654257"/>
    </source>
</evidence>
<dbReference type="RefSeq" id="WP_188543721.1">
    <property type="nucleotide sequence ID" value="NZ_BMCU01000001.1"/>
</dbReference>
<reference evidence="1" key="2">
    <citation type="submission" date="2020-09" db="EMBL/GenBank/DDBJ databases">
        <authorList>
            <person name="Sun Q."/>
            <person name="Sedlacek I."/>
        </authorList>
    </citation>
    <scope>NUCLEOTIDE SEQUENCE</scope>
    <source>
        <strain evidence="1">CCM 7905</strain>
    </source>
</reference>
<dbReference type="EMBL" id="BMCU01000001">
    <property type="protein sequence ID" value="GGF99683.1"/>
    <property type="molecule type" value="Genomic_DNA"/>
</dbReference>
<organism evidence="1 2">
    <name type="scientific">Rhodococcoides trifolii</name>
    <dbReference type="NCBI Taxonomy" id="908250"/>
    <lineage>
        <taxon>Bacteria</taxon>
        <taxon>Bacillati</taxon>
        <taxon>Actinomycetota</taxon>
        <taxon>Actinomycetes</taxon>
        <taxon>Mycobacteriales</taxon>
        <taxon>Nocardiaceae</taxon>
        <taxon>Rhodococcoides</taxon>
    </lineage>
</organism>
<comment type="caution">
    <text evidence="1">The sequence shown here is derived from an EMBL/GenBank/DDBJ whole genome shotgun (WGS) entry which is preliminary data.</text>
</comment>